<evidence type="ECO:0000313" key="5">
    <source>
        <dbReference type="Proteomes" id="UP000319516"/>
    </source>
</evidence>
<feature type="signal peptide" evidence="3">
    <location>
        <begin position="1"/>
        <end position="18"/>
    </location>
</feature>
<dbReference type="GO" id="GO:0030288">
    <property type="term" value="C:outer membrane-bounded periplasmic space"/>
    <property type="evidence" value="ECO:0007669"/>
    <property type="project" value="TreeGrafter"/>
</dbReference>
<comment type="caution">
    <text evidence="4">The sequence shown here is derived from an EMBL/GenBank/DDBJ whole genome shotgun (WGS) entry which is preliminary data.</text>
</comment>
<dbReference type="InterPro" id="IPR005948">
    <property type="entry name" value="ThiB-like"/>
</dbReference>
<proteinExistence type="predicted"/>
<dbReference type="GO" id="GO:0015888">
    <property type="term" value="P:thiamine transport"/>
    <property type="evidence" value="ECO:0007669"/>
    <property type="project" value="InterPro"/>
</dbReference>
<evidence type="ECO:0000256" key="1">
    <source>
        <dbReference type="ARBA" id="ARBA00022729"/>
    </source>
</evidence>
<feature type="chain" id="PRO_5039399629" evidence="3">
    <location>
        <begin position="19"/>
        <end position="368"/>
    </location>
</feature>
<dbReference type="Proteomes" id="UP000319516">
    <property type="component" value="Unassembled WGS sequence"/>
</dbReference>
<evidence type="ECO:0000256" key="3">
    <source>
        <dbReference type="SAM" id="SignalP"/>
    </source>
</evidence>
<dbReference type="GO" id="GO:0030975">
    <property type="term" value="F:thiamine binding"/>
    <property type="evidence" value="ECO:0007669"/>
    <property type="project" value="InterPro"/>
</dbReference>
<dbReference type="NCBIfam" id="TIGR01254">
    <property type="entry name" value="sfuA"/>
    <property type="match status" value="1"/>
</dbReference>
<dbReference type="OrthoDB" id="5412681at2"/>
<organism evidence="4 5">
    <name type="scientific">Ornithinicoccus hortensis</name>
    <dbReference type="NCBI Taxonomy" id="82346"/>
    <lineage>
        <taxon>Bacteria</taxon>
        <taxon>Bacillati</taxon>
        <taxon>Actinomycetota</taxon>
        <taxon>Actinomycetes</taxon>
        <taxon>Micrococcales</taxon>
        <taxon>Intrasporangiaceae</taxon>
        <taxon>Ornithinicoccus</taxon>
    </lineage>
</organism>
<dbReference type="EMBL" id="VFOP01000001">
    <property type="protein sequence ID" value="TQL52511.1"/>
    <property type="molecule type" value="Genomic_DNA"/>
</dbReference>
<reference evidence="4 5" key="1">
    <citation type="submission" date="2019-06" db="EMBL/GenBank/DDBJ databases">
        <title>Sequencing the genomes of 1000 actinobacteria strains.</title>
        <authorList>
            <person name="Klenk H.-P."/>
        </authorList>
    </citation>
    <scope>NUCLEOTIDE SEQUENCE [LARGE SCALE GENOMIC DNA]</scope>
    <source>
        <strain evidence="4 5">DSM 12335</strain>
    </source>
</reference>
<feature type="region of interest" description="Disordered" evidence="2">
    <location>
        <begin position="24"/>
        <end position="49"/>
    </location>
</feature>
<feature type="compositionally biased region" description="Acidic residues" evidence="2">
    <location>
        <begin position="26"/>
        <end position="37"/>
    </location>
</feature>
<evidence type="ECO:0000313" key="4">
    <source>
        <dbReference type="EMBL" id="TQL52511.1"/>
    </source>
</evidence>
<dbReference type="Gene3D" id="3.40.190.10">
    <property type="entry name" value="Periplasmic binding protein-like II"/>
    <property type="match status" value="2"/>
</dbReference>
<dbReference type="SUPFAM" id="SSF53850">
    <property type="entry name" value="Periplasmic binding protein-like II"/>
    <property type="match status" value="1"/>
</dbReference>
<keyword evidence="1 3" id="KW-0732">Signal</keyword>
<dbReference type="PROSITE" id="PS51257">
    <property type="entry name" value="PROKAR_LIPOPROTEIN"/>
    <property type="match status" value="1"/>
</dbReference>
<dbReference type="PANTHER" id="PTHR30006">
    <property type="entry name" value="THIAMINE-BINDING PERIPLASMIC PROTEIN-RELATED"/>
    <property type="match status" value="1"/>
</dbReference>
<name>A0A542YWV7_9MICO</name>
<evidence type="ECO:0000256" key="2">
    <source>
        <dbReference type="SAM" id="MobiDB-lite"/>
    </source>
</evidence>
<accession>A0A542YWV7</accession>
<dbReference type="Pfam" id="PF13343">
    <property type="entry name" value="SBP_bac_6"/>
    <property type="match status" value="1"/>
</dbReference>
<sequence length="368" mass="38905">MRSIARPTITVFAVLALAGCSLTGGEEPEETATDDASSDSGPAMGQGQGQEVMLVTHDSFNLPEEFLAAFTEDTGYRVTVQASGDAGALTNQLVLTKGSPVGDAVFGIDNAFASRAVNEGVLAEYTPAELPEGATEHALTGEGSGMLTPVDYGDVCVNIDDTWFADEGIEPPRTLQDLTDPAYEGLFVTPGASTSSPGLAFLLATIGEFGEDGWQQYWEDLMANGAKVTSGWTDAYTVDFTAGGGDGDRPIVLSYASSPPFTIPEDGEEPTTSALLDTCFRQVEYAGVIEGAENPDGAQALIDYLLTDDVQAAIPDSMYVYPVSTQVELPEVWAQWADVADAPIEVAPEDIEANRETWVREWADIATG</sequence>
<gene>
    <name evidence="4" type="ORF">FB467_3699</name>
</gene>
<keyword evidence="5" id="KW-1185">Reference proteome</keyword>
<protein>
    <submittedName>
        <fullName evidence="4">Thiamine transport system substrate-binding protein</fullName>
    </submittedName>
</protein>
<dbReference type="GO" id="GO:0030976">
    <property type="term" value="F:thiamine pyrophosphate binding"/>
    <property type="evidence" value="ECO:0007669"/>
    <property type="project" value="TreeGrafter"/>
</dbReference>
<dbReference type="AlphaFoldDB" id="A0A542YWV7"/>
<dbReference type="PANTHER" id="PTHR30006:SF2">
    <property type="entry name" value="ABC TRANSPORTER SUBSTRATE-BINDING PROTEIN"/>
    <property type="match status" value="1"/>
</dbReference>
<dbReference type="RefSeq" id="WP_141786376.1">
    <property type="nucleotide sequence ID" value="NZ_BAAAIK010000001.1"/>
</dbReference>